<dbReference type="Proteomes" id="UP001168821">
    <property type="component" value="Unassembled WGS sequence"/>
</dbReference>
<dbReference type="AlphaFoldDB" id="A0AA38IEU7"/>
<reference evidence="1" key="1">
    <citation type="journal article" date="2023" name="G3 (Bethesda)">
        <title>Whole genome assemblies of Zophobas morio and Tenebrio molitor.</title>
        <authorList>
            <person name="Kaur S."/>
            <person name="Stinson S.A."/>
            <person name="diCenzo G.C."/>
        </authorList>
    </citation>
    <scope>NUCLEOTIDE SEQUENCE</scope>
    <source>
        <strain evidence="1">QUZm001</strain>
    </source>
</reference>
<keyword evidence="2" id="KW-1185">Reference proteome</keyword>
<dbReference type="SUPFAM" id="SSF57903">
    <property type="entry name" value="FYVE/PHD zinc finger"/>
    <property type="match status" value="1"/>
</dbReference>
<name>A0AA38IEU7_9CUCU</name>
<gene>
    <name evidence="1" type="ORF">Zmor_018675</name>
</gene>
<accession>A0AA38IEU7</accession>
<dbReference type="EMBL" id="JALNTZ010000005">
    <property type="protein sequence ID" value="KAJ3652737.1"/>
    <property type="molecule type" value="Genomic_DNA"/>
</dbReference>
<dbReference type="InterPro" id="IPR011011">
    <property type="entry name" value="Znf_FYVE_PHD"/>
</dbReference>
<comment type="caution">
    <text evidence="1">The sequence shown here is derived from an EMBL/GenBank/DDBJ whole genome shotgun (WGS) entry which is preliminary data.</text>
</comment>
<proteinExistence type="predicted"/>
<protein>
    <recommendedName>
        <fullName evidence="3">PHD-type domain-containing protein</fullName>
    </recommendedName>
</protein>
<dbReference type="InterPro" id="IPR013083">
    <property type="entry name" value="Znf_RING/FYVE/PHD"/>
</dbReference>
<evidence type="ECO:0000313" key="1">
    <source>
        <dbReference type="EMBL" id="KAJ3652737.1"/>
    </source>
</evidence>
<evidence type="ECO:0008006" key="3">
    <source>
        <dbReference type="Google" id="ProtNLM"/>
    </source>
</evidence>
<organism evidence="1 2">
    <name type="scientific">Zophobas morio</name>
    <dbReference type="NCBI Taxonomy" id="2755281"/>
    <lineage>
        <taxon>Eukaryota</taxon>
        <taxon>Metazoa</taxon>
        <taxon>Ecdysozoa</taxon>
        <taxon>Arthropoda</taxon>
        <taxon>Hexapoda</taxon>
        <taxon>Insecta</taxon>
        <taxon>Pterygota</taxon>
        <taxon>Neoptera</taxon>
        <taxon>Endopterygota</taxon>
        <taxon>Coleoptera</taxon>
        <taxon>Polyphaga</taxon>
        <taxon>Cucujiformia</taxon>
        <taxon>Tenebrionidae</taxon>
        <taxon>Zophobas</taxon>
    </lineage>
</organism>
<evidence type="ECO:0000313" key="2">
    <source>
        <dbReference type="Proteomes" id="UP001168821"/>
    </source>
</evidence>
<sequence length="105" mass="11471">MAIKCGKCSRVIGKNDDYISCRHCLNNAHLSCGGVTTDAYHTMEREGTLASWKCSVCVKKNIPQADVGTQASGPPFYDSELLVNSSQTLENLIDSIVGLCLTFYY</sequence>
<dbReference type="Gene3D" id="3.30.40.10">
    <property type="entry name" value="Zinc/RING finger domain, C3HC4 (zinc finger)"/>
    <property type="match status" value="1"/>
</dbReference>